<dbReference type="GO" id="GO:0005960">
    <property type="term" value="C:glycine cleavage complex"/>
    <property type="evidence" value="ECO:0007669"/>
    <property type="project" value="InterPro"/>
</dbReference>
<evidence type="ECO:0000256" key="7">
    <source>
        <dbReference type="HAMAP-Rule" id="MF_00259"/>
    </source>
</evidence>
<dbReference type="RefSeq" id="WP_105358570.1">
    <property type="nucleotide sequence ID" value="NZ_PUIB01000025.1"/>
</dbReference>
<evidence type="ECO:0000256" key="1">
    <source>
        <dbReference type="ARBA" id="ARBA00008609"/>
    </source>
</evidence>
<dbReference type="NCBIfam" id="TIGR00528">
    <property type="entry name" value="gcvT"/>
    <property type="match status" value="1"/>
</dbReference>
<evidence type="ECO:0000256" key="8">
    <source>
        <dbReference type="PIRSR" id="PIRSR006487-1"/>
    </source>
</evidence>
<dbReference type="GO" id="GO:0008483">
    <property type="term" value="F:transaminase activity"/>
    <property type="evidence" value="ECO:0007669"/>
    <property type="project" value="UniProtKB-KW"/>
</dbReference>
<dbReference type="Gene3D" id="3.30.70.1400">
    <property type="entry name" value="Aminomethyltransferase beta-barrel domains"/>
    <property type="match status" value="1"/>
</dbReference>
<dbReference type="InterPro" id="IPR027266">
    <property type="entry name" value="TrmE/GcvT-like"/>
</dbReference>
<dbReference type="SUPFAM" id="SSF101790">
    <property type="entry name" value="Aminomethyltransferase beta-barrel domain"/>
    <property type="match status" value="1"/>
</dbReference>
<dbReference type="GO" id="GO:0005829">
    <property type="term" value="C:cytosol"/>
    <property type="evidence" value="ECO:0007669"/>
    <property type="project" value="TreeGrafter"/>
</dbReference>
<comment type="subunit">
    <text evidence="7">The glycine cleavage system is composed of four proteins: P, T, L and H.</text>
</comment>
<dbReference type="HAMAP" id="MF_00259">
    <property type="entry name" value="GcvT"/>
    <property type="match status" value="1"/>
</dbReference>
<dbReference type="PANTHER" id="PTHR43757:SF2">
    <property type="entry name" value="AMINOMETHYLTRANSFERASE, MITOCHONDRIAL"/>
    <property type="match status" value="1"/>
</dbReference>
<dbReference type="EC" id="2.1.2.10" evidence="2 7"/>
<organism evidence="11 12">
    <name type="scientific">Blastopirellula marina</name>
    <dbReference type="NCBI Taxonomy" id="124"/>
    <lineage>
        <taxon>Bacteria</taxon>
        <taxon>Pseudomonadati</taxon>
        <taxon>Planctomycetota</taxon>
        <taxon>Planctomycetia</taxon>
        <taxon>Pirellulales</taxon>
        <taxon>Pirellulaceae</taxon>
        <taxon>Blastopirellula</taxon>
    </lineage>
</organism>
<dbReference type="GO" id="GO:0004047">
    <property type="term" value="F:aminomethyltransferase activity"/>
    <property type="evidence" value="ECO:0007669"/>
    <property type="project" value="UniProtKB-UniRule"/>
</dbReference>
<dbReference type="AlphaFoldDB" id="A0A2S8F7S5"/>
<evidence type="ECO:0000259" key="10">
    <source>
        <dbReference type="Pfam" id="PF08669"/>
    </source>
</evidence>
<feature type="binding site" evidence="8">
    <location>
        <position position="203"/>
    </location>
    <ligand>
        <name>substrate</name>
    </ligand>
</feature>
<evidence type="ECO:0000256" key="3">
    <source>
        <dbReference type="ARBA" id="ARBA00022576"/>
    </source>
</evidence>
<dbReference type="Gene3D" id="2.40.30.110">
    <property type="entry name" value="Aminomethyltransferase beta-barrel domains"/>
    <property type="match status" value="1"/>
</dbReference>
<dbReference type="FunFam" id="4.10.1250.10:FF:000001">
    <property type="entry name" value="Aminomethyltransferase"/>
    <property type="match status" value="1"/>
</dbReference>
<protein>
    <recommendedName>
        <fullName evidence="2 7">Aminomethyltransferase</fullName>
        <ecNumber evidence="2 7">2.1.2.10</ecNumber>
    </recommendedName>
    <alternativeName>
        <fullName evidence="5 7">Glycine cleavage system T protein</fullName>
    </alternativeName>
</protein>
<sequence length="367" mass="40017">MTTDTLKKTPLYNWHAANGGRMVDFTGWSMPVQYTSIIDEHNATRTAVGLFDVSHMARFRFDGPNALAFIDGLVTRKVADLKPGRIRYGLVCKEDGGILDDILTYHLQDASGQSYTWMVVNAGNREKIAAWINARLPEDVTFTDHTEQTAMIAVQGPRAMSLAQEIVEGDLSELKYYQGREATILSHPGLVSRTGYTGEDGVELTVPAANAIATWEALHVAAAEVGGHAVGLGARDTLRLEAAMPLYGHELSEEITPLQAGLGFAMSWDHEFIGKSALEAIDQNALPVRVGLVMQDRRVPREHYPLFSGDEQVGEVTSGSQSPTLAAPIAMGYVSPQFAAEGTLLDVDVRGKRHAAKVVPLPFYKRK</sequence>
<dbReference type="NCBIfam" id="NF001567">
    <property type="entry name" value="PRK00389.1"/>
    <property type="match status" value="1"/>
</dbReference>
<dbReference type="Gene3D" id="4.10.1250.10">
    <property type="entry name" value="Aminomethyltransferase fragment"/>
    <property type="match status" value="1"/>
</dbReference>
<dbReference type="InterPro" id="IPR028896">
    <property type="entry name" value="GcvT/YgfZ/DmdA"/>
</dbReference>
<dbReference type="InterPro" id="IPR006223">
    <property type="entry name" value="GcvT"/>
</dbReference>
<proteinExistence type="inferred from homology"/>
<evidence type="ECO:0000259" key="9">
    <source>
        <dbReference type="Pfam" id="PF01571"/>
    </source>
</evidence>
<dbReference type="Proteomes" id="UP000239388">
    <property type="component" value="Unassembled WGS sequence"/>
</dbReference>
<gene>
    <name evidence="7 11" type="primary">gcvT</name>
    <name evidence="11" type="ORF">C5Y98_25230</name>
</gene>
<dbReference type="InterPro" id="IPR029043">
    <property type="entry name" value="GcvT/YgfZ_C"/>
</dbReference>
<dbReference type="EMBL" id="PUIB01000025">
    <property type="protein sequence ID" value="PQO28205.1"/>
    <property type="molecule type" value="Genomic_DNA"/>
</dbReference>
<keyword evidence="4 7" id="KW-0808">Transferase</keyword>
<comment type="similarity">
    <text evidence="1 7">Belongs to the GcvT family.</text>
</comment>
<dbReference type="Gene3D" id="3.30.1360.120">
    <property type="entry name" value="Probable tRNA modification gtpase trme, domain 1"/>
    <property type="match status" value="1"/>
</dbReference>
<evidence type="ECO:0000256" key="4">
    <source>
        <dbReference type="ARBA" id="ARBA00022679"/>
    </source>
</evidence>
<dbReference type="Pfam" id="PF08669">
    <property type="entry name" value="GCV_T_C"/>
    <property type="match status" value="1"/>
</dbReference>
<dbReference type="PIRSF" id="PIRSF006487">
    <property type="entry name" value="GcvT"/>
    <property type="match status" value="1"/>
</dbReference>
<comment type="catalytic activity">
    <reaction evidence="6 7">
        <text>N(6)-[(R)-S(8)-aminomethyldihydrolipoyl]-L-lysyl-[protein] + (6S)-5,6,7,8-tetrahydrofolate = N(6)-[(R)-dihydrolipoyl]-L-lysyl-[protein] + (6R)-5,10-methylene-5,6,7,8-tetrahydrofolate + NH4(+)</text>
        <dbReference type="Rhea" id="RHEA:16945"/>
        <dbReference type="Rhea" id="RHEA-COMP:10475"/>
        <dbReference type="Rhea" id="RHEA-COMP:10492"/>
        <dbReference type="ChEBI" id="CHEBI:15636"/>
        <dbReference type="ChEBI" id="CHEBI:28938"/>
        <dbReference type="ChEBI" id="CHEBI:57453"/>
        <dbReference type="ChEBI" id="CHEBI:83100"/>
        <dbReference type="ChEBI" id="CHEBI:83143"/>
        <dbReference type="EC" id="2.1.2.10"/>
    </reaction>
</comment>
<dbReference type="Pfam" id="PF01571">
    <property type="entry name" value="GCV_T"/>
    <property type="match status" value="1"/>
</dbReference>
<name>A0A2S8F7S5_9BACT</name>
<dbReference type="PANTHER" id="PTHR43757">
    <property type="entry name" value="AMINOMETHYLTRANSFERASE"/>
    <property type="match status" value="1"/>
</dbReference>
<evidence type="ECO:0000313" key="12">
    <source>
        <dbReference type="Proteomes" id="UP000239388"/>
    </source>
</evidence>
<evidence type="ECO:0000256" key="2">
    <source>
        <dbReference type="ARBA" id="ARBA00012616"/>
    </source>
</evidence>
<keyword evidence="3 7" id="KW-0032">Aminotransferase</keyword>
<evidence type="ECO:0000313" key="11">
    <source>
        <dbReference type="EMBL" id="PQO28205.1"/>
    </source>
</evidence>
<comment type="function">
    <text evidence="7">The glycine cleavage system catalyzes the degradation of glycine.</text>
</comment>
<feature type="domain" description="GCVT N-terminal" evidence="9">
    <location>
        <begin position="11"/>
        <end position="269"/>
    </location>
</feature>
<comment type="caution">
    <text evidence="11">The sequence shown here is derived from an EMBL/GenBank/DDBJ whole genome shotgun (WGS) entry which is preliminary data.</text>
</comment>
<reference evidence="11 12" key="1">
    <citation type="submission" date="2018-02" db="EMBL/GenBank/DDBJ databases">
        <title>Comparative genomes isolates from brazilian mangrove.</title>
        <authorList>
            <person name="Araujo J.E."/>
            <person name="Taketani R.G."/>
            <person name="Silva M.C.P."/>
            <person name="Loureco M.V."/>
            <person name="Andreote F.D."/>
        </authorList>
    </citation>
    <scope>NUCLEOTIDE SEQUENCE [LARGE SCALE GENOMIC DNA]</scope>
    <source>
        <strain evidence="11 12">NAP PRIS-MGV</strain>
    </source>
</reference>
<dbReference type="InterPro" id="IPR022903">
    <property type="entry name" value="GcvT_bac"/>
</dbReference>
<feature type="domain" description="Aminomethyltransferase C-terminal" evidence="10">
    <location>
        <begin position="289"/>
        <end position="365"/>
    </location>
</feature>
<dbReference type="GO" id="GO:0019464">
    <property type="term" value="P:glycine decarboxylation via glycine cleavage system"/>
    <property type="evidence" value="ECO:0007669"/>
    <property type="project" value="UniProtKB-UniRule"/>
</dbReference>
<evidence type="ECO:0000256" key="5">
    <source>
        <dbReference type="ARBA" id="ARBA00031395"/>
    </source>
</evidence>
<dbReference type="SUPFAM" id="SSF103025">
    <property type="entry name" value="Folate-binding domain"/>
    <property type="match status" value="1"/>
</dbReference>
<evidence type="ECO:0000256" key="6">
    <source>
        <dbReference type="ARBA" id="ARBA00047665"/>
    </source>
</evidence>
<dbReference type="InterPro" id="IPR013977">
    <property type="entry name" value="GcvT_C"/>
</dbReference>
<dbReference type="OrthoDB" id="9774591at2"/>
<accession>A0A2S8F7S5</accession>
<dbReference type="FunFam" id="2.40.30.110:FF:000003">
    <property type="entry name" value="Aminomethyltransferase"/>
    <property type="match status" value="1"/>
</dbReference>
<dbReference type="InterPro" id="IPR006222">
    <property type="entry name" value="GCVT_N"/>
</dbReference>